<evidence type="ECO:0000256" key="4">
    <source>
        <dbReference type="ARBA" id="ARBA00022801"/>
    </source>
</evidence>
<feature type="domain" description="Glycoside hydrolase family 5" evidence="7">
    <location>
        <begin position="69"/>
        <end position="405"/>
    </location>
</feature>
<dbReference type="GO" id="GO:0016985">
    <property type="term" value="F:mannan endo-1,4-beta-mannosidase activity"/>
    <property type="evidence" value="ECO:0007669"/>
    <property type="project" value="UniProtKB-EC"/>
</dbReference>
<comment type="similarity">
    <text evidence="2">Belongs to the glycosyl hydrolase 5 (cellulase A) family.</text>
</comment>
<gene>
    <name evidence="8" type="ORF">EJB05_34905</name>
</gene>
<dbReference type="Gene3D" id="3.20.20.80">
    <property type="entry name" value="Glycosidases"/>
    <property type="match status" value="1"/>
</dbReference>
<dbReference type="Pfam" id="PF26410">
    <property type="entry name" value="GH5_mannosidase"/>
    <property type="match status" value="1"/>
</dbReference>
<feature type="chain" id="PRO_5023941182" description="mannan endo-1,4-beta-mannosidase" evidence="6">
    <location>
        <begin position="33"/>
        <end position="474"/>
    </location>
</feature>
<dbReference type="Proteomes" id="UP000324897">
    <property type="component" value="Chromosome 7"/>
</dbReference>
<dbReference type="EC" id="3.2.1.78" evidence="3"/>
<dbReference type="InterPro" id="IPR017853">
    <property type="entry name" value="GH"/>
</dbReference>
<dbReference type="FunFam" id="3.20.20.80:FF:000012">
    <property type="entry name" value="Mannan endo-1,4-beta-mannosidase 6"/>
    <property type="match status" value="1"/>
</dbReference>
<dbReference type="Gramene" id="TVU18791">
    <property type="protein sequence ID" value="TVU18791"/>
    <property type="gene ID" value="EJB05_34905"/>
</dbReference>
<dbReference type="PANTHER" id="PTHR31451">
    <property type="match status" value="1"/>
</dbReference>
<name>A0A5J9U6M3_9POAL</name>
<dbReference type="PANTHER" id="PTHR31451:SF54">
    <property type="entry name" value="MANNAN ENDO-1,4-BETA-MANNOSIDASE 6"/>
    <property type="match status" value="1"/>
</dbReference>
<comment type="caution">
    <text evidence="8">The sequence shown here is derived from an EMBL/GenBank/DDBJ whole genome shotgun (WGS) entry which is preliminary data.</text>
</comment>
<sequence length="474" mass="53234">METVCTENTRKNSLIYFAVIILLLIDGRLAHAHSVEMFGDDIDSPAAQRSYGNGKHVPSSQVDDEQWGMVKTKGTQFVVGDRPFYVNGFNSYWLMILAADPSTRGKVTEVFKQAAAIGLTVCRTWGFNDGGWRALQKSPSVYDEDVFKALDFVVNEARKYRIRLILSLINNWDAYGGKAQYIKWARDAGVNVTSDDDFFSDQTVKTYFKNHVKNMLTRVNTYTKVMYKDDPTIFAWELMNEPQCASDPTGNRLQAWIQEMAFHVKSIDPDHLLEVGAEGFYGPSSPARLQANPNTYSGQVGTDFIRNHRVLGIDFASVHIYPDTWMLGATRETQLQFVQSWMQAHITDTESALGMPVLFTEFGVSTTKAPSAFNATSRDQFIQTVYGALLGSARRGGAGAGGLLWQLFPEGTDYMDDGYGVVLPRETVAAGIMSAHSKKLQTFNARCAWSCRWGCRKWEDHSEDVDYMFNNDEL</sequence>
<comment type="catalytic activity">
    <reaction evidence="1">
        <text>Random hydrolysis of (1-&gt;4)-beta-D-mannosidic linkages in mannans, galactomannans and glucomannans.</text>
        <dbReference type="EC" id="3.2.1.78"/>
    </reaction>
</comment>
<dbReference type="GO" id="GO:0000272">
    <property type="term" value="P:polysaccharide catabolic process"/>
    <property type="evidence" value="ECO:0007669"/>
    <property type="project" value="InterPro"/>
</dbReference>
<evidence type="ECO:0000256" key="5">
    <source>
        <dbReference type="ARBA" id="ARBA00023295"/>
    </source>
</evidence>
<feature type="signal peptide" evidence="6">
    <location>
        <begin position="1"/>
        <end position="32"/>
    </location>
</feature>
<keyword evidence="9" id="KW-1185">Reference proteome</keyword>
<keyword evidence="5" id="KW-0326">Glycosidase</keyword>
<evidence type="ECO:0000256" key="3">
    <source>
        <dbReference type="ARBA" id="ARBA00012706"/>
    </source>
</evidence>
<organism evidence="8 9">
    <name type="scientific">Eragrostis curvula</name>
    <name type="common">weeping love grass</name>
    <dbReference type="NCBI Taxonomy" id="38414"/>
    <lineage>
        <taxon>Eukaryota</taxon>
        <taxon>Viridiplantae</taxon>
        <taxon>Streptophyta</taxon>
        <taxon>Embryophyta</taxon>
        <taxon>Tracheophyta</taxon>
        <taxon>Spermatophyta</taxon>
        <taxon>Magnoliopsida</taxon>
        <taxon>Liliopsida</taxon>
        <taxon>Poales</taxon>
        <taxon>Poaceae</taxon>
        <taxon>PACMAD clade</taxon>
        <taxon>Chloridoideae</taxon>
        <taxon>Eragrostideae</taxon>
        <taxon>Eragrostidinae</taxon>
        <taxon>Eragrostis</taxon>
    </lineage>
</organism>
<evidence type="ECO:0000259" key="7">
    <source>
        <dbReference type="Pfam" id="PF26410"/>
    </source>
</evidence>
<reference evidence="8 9" key="1">
    <citation type="journal article" date="2019" name="Sci. Rep.">
        <title>A high-quality genome of Eragrostis curvula grass provides insights into Poaceae evolution and supports new strategies to enhance forage quality.</title>
        <authorList>
            <person name="Carballo J."/>
            <person name="Santos B.A.C.M."/>
            <person name="Zappacosta D."/>
            <person name="Garbus I."/>
            <person name="Selva J.P."/>
            <person name="Gallo C.A."/>
            <person name="Diaz A."/>
            <person name="Albertini E."/>
            <person name="Caccamo M."/>
            <person name="Echenique V."/>
        </authorList>
    </citation>
    <scope>NUCLEOTIDE SEQUENCE [LARGE SCALE GENOMIC DNA]</scope>
    <source>
        <strain evidence="9">cv. Victoria</strain>
        <tissue evidence="8">Leaf</tissue>
    </source>
</reference>
<dbReference type="OrthoDB" id="406631at2759"/>
<evidence type="ECO:0000313" key="9">
    <source>
        <dbReference type="Proteomes" id="UP000324897"/>
    </source>
</evidence>
<dbReference type="EMBL" id="RWGY01000029">
    <property type="protein sequence ID" value="TVU18791.1"/>
    <property type="molecule type" value="Genomic_DNA"/>
</dbReference>
<evidence type="ECO:0000313" key="8">
    <source>
        <dbReference type="EMBL" id="TVU18791.1"/>
    </source>
</evidence>
<evidence type="ECO:0000256" key="6">
    <source>
        <dbReference type="SAM" id="SignalP"/>
    </source>
</evidence>
<dbReference type="AlphaFoldDB" id="A0A5J9U6M3"/>
<accession>A0A5J9U6M3</accession>
<proteinExistence type="inferred from homology"/>
<evidence type="ECO:0000256" key="2">
    <source>
        <dbReference type="ARBA" id="ARBA00005641"/>
    </source>
</evidence>
<dbReference type="InterPro" id="IPR001547">
    <property type="entry name" value="Glyco_hydro_5"/>
</dbReference>
<evidence type="ECO:0000256" key="1">
    <source>
        <dbReference type="ARBA" id="ARBA00001678"/>
    </source>
</evidence>
<dbReference type="SUPFAM" id="SSF51445">
    <property type="entry name" value="(Trans)glycosidases"/>
    <property type="match status" value="1"/>
</dbReference>
<keyword evidence="6" id="KW-0732">Signal</keyword>
<protein>
    <recommendedName>
        <fullName evidence="3">mannan endo-1,4-beta-mannosidase</fullName>
        <ecNumber evidence="3">3.2.1.78</ecNumber>
    </recommendedName>
</protein>
<keyword evidence="4" id="KW-0378">Hydrolase</keyword>
<dbReference type="InterPro" id="IPR045053">
    <property type="entry name" value="MAN-like"/>
</dbReference>